<dbReference type="KEGG" id="csx:CSING_01185"/>
<dbReference type="InterPro" id="IPR051611">
    <property type="entry name" value="ECF_transporter_component"/>
</dbReference>
<feature type="transmembrane region" description="Helical" evidence="6">
    <location>
        <begin position="93"/>
        <end position="120"/>
    </location>
</feature>
<feature type="transmembrane region" description="Helical" evidence="6">
    <location>
        <begin position="49"/>
        <end position="73"/>
    </location>
</feature>
<evidence type="ECO:0000256" key="2">
    <source>
        <dbReference type="ARBA" id="ARBA00022475"/>
    </source>
</evidence>
<accession>A0A0B6EXV0</accession>
<sequence>MSPTLPGSGTHTAGLHLDPRTTVLVILVVSSVLISPAGSSGALGSTARWMLIAVPGALFLASGMVAAALRYALTFAVLAGFPAVVVQALPERHIIVDVCATWFAGLSLILPGITCCWYLLRTVSASEFMAAMQRMRSPDALTIPTSIMFRFFPTILEEYRDIRTAMQMRGISGLRNPIAMLEYRFVPLLASVVSIGNELAMSAVTRGLGSPRRRTTLCEIGFRVGDAIVISVLVVSLILLLVNIVMLP</sequence>
<dbReference type="InterPro" id="IPR003339">
    <property type="entry name" value="ABC/ECF_trnsptr_transmembrane"/>
</dbReference>
<evidence type="ECO:0000256" key="3">
    <source>
        <dbReference type="ARBA" id="ARBA00022692"/>
    </source>
</evidence>
<dbReference type="PANTHER" id="PTHR34857">
    <property type="entry name" value="SLL0384 PROTEIN"/>
    <property type="match status" value="1"/>
</dbReference>
<evidence type="ECO:0000256" key="5">
    <source>
        <dbReference type="ARBA" id="ARBA00023136"/>
    </source>
</evidence>
<dbReference type="STRING" id="161899.CSING_01185"/>
<keyword evidence="4 6" id="KW-1133">Transmembrane helix</keyword>
<gene>
    <name evidence="7" type="primary">irp2H</name>
    <name evidence="7" type="ORF">CSING_01185</name>
</gene>
<evidence type="ECO:0000256" key="4">
    <source>
        <dbReference type="ARBA" id="ARBA00022989"/>
    </source>
</evidence>
<comment type="subcellular location">
    <subcellularLocation>
        <location evidence="1">Membrane</location>
        <topology evidence="1">Multi-pass membrane protein</topology>
    </subcellularLocation>
</comment>
<dbReference type="GeneID" id="301813407"/>
<feature type="transmembrane region" description="Helical" evidence="6">
    <location>
        <begin position="20"/>
        <end position="37"/>
    </location>
</feature>
<name>A0A0B6EXV0_9CORY</name>
<proteinExistence type="predicted"/>
<dbReference type="AlphaFoldDB" id="A0A0B6EXV0"/>
<feature type="transmembrane region" description="Helical" evidence="6">
    <location>
        <begin position="224"/>
        <end position="246"/>
    </location>
</feature>
<dbReference type="GO" id="GO:0005886">
    <property type="term" value="C:plasma membrane"/>
    <property type="evidence" value="ECO:0007669"/>
    <property type="project" value="UniProtKB-ARBA"/>
</dbReference>
<dbReference type="RefSeq" id="WP_014303365.1">
    <property type="nucleotide sequence ID" value="NZ_CP010827.1"/>
</dbReference>
<keyword evidence="2" id="KW-1003">Cell membrane</keyword>
<dbReference type="EMBL" id="CP010827">
    <property type="protein sequence ID" value="AJI77799.1"/>
    <property type="molecule type" value="Genomic_DNA"/>
</dbReference>
<keyword evidence="5 6" id="KW-0472">Membrane</keyword>
<organism evidence="7 8">
    <name type="scientific">Corynebacterium singulare</name>
    <dbReference type="NCBI Taxonomy" id="161899"/>
    <lineage>
        <taxon>Bacteria</taxon>
        <taxon>Bacillati</taxon>
        <taxon>Actinomycetota</taxon>
        <taxon>Actinomycetes</taxon>
        <taxon>Mycobacteriales</taxon>
        <taxon>Corynebacteriaceae</taxon>
        <taxon>Corynebacterium</taxon>
    </lineage>
</organism>
<evidence type="ECO:0000313" key="7">
    <source>
        <dbReference type="EMBL" id="AJI77799.1"/>
    </source>
</evidence>
<keyword evidence="3 6" id="KW-0812">Transmembrane</keyword>
<dbReference type="OrthoDB" id="3251998at2"/>
<evidence type="ECO:0000256" key="1">
    <source>
        <dbReference type="ARBA" id="ARBA00004141"/>
    </source>
</evidence>
<protein>
    <submittedName>
        <fullName evidence="7">ABC-type cobalt transport system, permease component CbiQ</fullName>
    </submittedName>
</protein>
<evidence type="ECO:0000313" key="8">
    <source>
        <dbReference type="Proteomes" id="UP000031890"/>
    </source>
</evidence>
<evidence type="ECO:0000256" key="6">
    <source>
        <dbReference type="SAM" id="Phobius"/>
    </source>
</evidence>
<dbReference type="HOGENOM" id="CLU_076847_1_1_11"/>
<dbReference type="PANTHER" id="PTHR34857:SF2">
    <property type="entry name" value="SLL0384 PROTEIN"/>
    <property type="match status" value="1"/>
</dbReference>
<dbReference type="Pfam" id="PF02361">
    <property type="entry name" value="CbiQ"/>
    <property type="match status" value="1"/>
</dbReference>
<dbReference type="Proteomes" id="UP000031890">
    <property type="component" value="Chromosome"/>
</dbReference>
<dbReference type="CDD" id="cd16914">
    <property type="entry name" value="EcfT"/>
    <property type="match status" value="1"/>
</dbReference>
<reference evidence="7 8" key="1">
    <citation type="journal article" date="2015" name="Genome Announc.">
        <title>Complete Genome Sequence and Annotation of Corynebacterium singulare DSM 44357, Isolated from a Human Semen Specimen.</title>
        <authorList>
            <person name="Merten M."/>
            <person name="Brinkrolf K."/>
            <person name="Albersmeier A."/>
            <person name="Kutter Y."/>
            <person name="Ruckert C."/>
            <person name="Tauch A."/>
        </authorList>
    </citation>
    <scope>NUCLEOTIDE SEQUENCE [LARGE SCALE GENOMIC DNA]</scope>
    <source>
        <strain evidence="7">IBS B52218</strain>
    </source>
</reference>